<gene>
    <name evidence="1" type="ORF">MVEN_01504200</name>
</gene>
<keyword evidence="2" id="KW-1185">Reference proteome</keyword>
<reference evidence="1" key="1">
    <citation type="submission" date="2020-05" db="EMBL/GenBank/DDBJ databases">
        <title>Mycena genomes resolve the evolution of fungal bioluminescence.</title>
        <authorList>
            <person name="Tsai I.J."/>
        </authorList>
    </citation>
    <scope>NUCLEOTIDE SEQUENCE</scope>
    <source>
        <strain evidence="1">CCC161011</strain>
    </source>
</reference>
<dbReference type="EMBL" id="JACAZI010000012">
    <property type="protein sequence ID" value="KAF7347480.1"/>
    <property type="molecule type" value="Genomic_DNA"/>
</dbReference>
<accession>A0A8H6XWB8</accession>
<dbReference type="SUPFAM" id="SSF52047">
    <property type="entry name" value="RNI-like"/>
    <property type="match status" value="1"/>
</dbReference>
<evidence type="ECO:0000313" key="1">
    <source>
        <dbReference type="EMBL" id="KAF7347480.1"/>
    </source>
</evidence>
<evidence type="ECO:0000313" key="2">
    <source>
        <dbReference type="Proteomes" id="UP000620124"/>
    </source>
</evidence>
<comment type="caution">
    <text evidence="1">The sequence shown here is derived from an EMBL/GenBank/DDBJ whole genome shotgun (WGS) entry which is preliminary data.</text>
</comment>
<dbReference type="Gene3D" id="3.80.10.10">
    <property type="entry name" value="Ribonuclease Inhibitor"/>
    <property type="match status" value="1"/>
</dbReference>
<dbReference type="Proteomes" id="UP000620124">
    <property type="component" value="Unassembled WGS sequence"/>
</dbReference>
<proteinExistence type="predicted"/>
<dbReference type="AlphaFoldDB" id="A0A8H6XWB8"/>
<dbReference type="OrthoDB" id="3353982at2759"/>
<dbReference type="InterPro" id="IPR032675">
    <property type="entry name" value="LRR_dom_sf"/>
</dbReference>
<name>A0A8H6XWB8_9AGAR</name>
<protein>
    <submittedName>
        <fullName evidence="1">F-box domain-containing protein</fullName>
    </submittedName>
</protein>
<organism evidence="1 2">
    <name type="scientific">Mycena venus</name>
    <dbReference type="NCBI Taxonomy" id="2733690"/>
    <lineage>
        <taxon>Eukaryota</taxon>
        <taxon>Fungi</taxon>
        <taxon>Dikarya</taxon>
        <taxon>Basidiomycota</taxon>
        <taxon>Agaricomycotina</taxon>
        <taxon>Agaricomycetes</taxon>
        <taxon>Agaricomycetidae</taxon>
        <taxon>Agaricales</taxon>
        <taxon>Marasmiineae</taxon>
        <taxon>Mycenaceae</taxon>
        <taxon>Mycena</taxon>
    </lineage>
</organism>
<sequence length="484" mass="54316">MSLPLPTELYSSIIAQISPEDRQQSILSLTRALPYAPIPLYHLFEHITLSHREQVLDLTRRLLKPDGKDVSLYVQEFSLHNEWTVDAEVMVNLLRKLPKLRSLSLCVGTNFAPEHLKAIFQQPMPDLRYLSLRFRPYVQRATYQQFLSGSYFDSTLSCLADWPLSDLSTLSIVQEPMDPAQAPKVAFAQPIVFFRLDSHLSELARSPYMSSAKSFRLRIPARPVAGPLTTSPLSLPSVELLDLSTCNVFGAELTDTILARLTKLKHLILDNGALLRGEYHAEDWAVLGKGCALAGVKRTKEREKKLRQARLETVPVPAQERRPRRGRRGVSTATISLRKSPTRESRVVGVIDTPGATAMRKIRLYPASPSLCSFATTLSPSVTPDKHAEIREQFEKGWFEGLTQLREVRARLYQSFRLGSTIMKFVDVDESDGSDEGLDGLVEVTSWEDDVDIKVPVLCLVGPGKSEAHEPGCAHSFAWEVWKD</sequence>